<reference evidence="1 2" key="1">
    <citation type="submission" date="2018-10" db="EMBL/GenBank/DDBJ databases">
        <title>Genomic Encyclopedia of Archaeal and Bacterial Type Strains, Phase II (KMG-II): from individual species to whole genera.</title>
        <authorList>
            <person name="Goeker M."/>
        </authorList>
    </citation>
    <scope>NUCLEOTIDE SEQUENCE [LARGE SCALE GENOMIC DNA]</scope>
    <source>
        <strain evidence="1 2">DSM 18602</strain>
    </source>
</reference>
<gene>
    <name evidence="1" type="ORF">BDD43_2018</name>
</gene>
<accession>A0A495IYU9</accession>
<dbReference type="EMBL" id="RBKU01000001">
    <property type="protein sequence ID" value="RKR81857.1"/>
    <property type="molecule type" value="Genomic_DNA"/>
</dbReference>
<proteinExistence type="predicted"/>
<dbReference type="PROSITE" id="PS51257">
    <property type="entry name" value="PROKAR_LIPOPROTEIN"/>
    <property type="match status" value="1"/>
</dbReference>
<organism evidence="1 2">
    <name type="scientific">Mucilaginibacter gracilis</name>
    <dbReference type="NCBI Taxonomy" id="423350"/>
    <lineage>
        <taxon>Bacteria</taxon>
        <taxon>Pseudomonadati</taxon>
        <taxon>Bacteroidota</taxon>
        <taxon>Sphingobacteriia</taxon>
        <taxon>Sphingobacteriales</taxon>
        <taxon>Sphingobacteriaceae</taxon>
        <taxon>Mucilaginibacter</taxon>
    </lineage>
</organism>
<protein>
    <submittedName>
        <fullName evidence="1">Uncharacterized protein</fullName>
    </submittedName>
</protein>
<dbReference type="RefSeq" id="WP_147425602.1">
    <property type="nucleotide sequence ID" value="NZ_RBKU01000001.1"/>
</dbReference>
<sequence>MKKYISFFLLCGMLGLVSCKKTNPLVVDPNMPDPFTRYDNSSSTLDHQIYQVYTSTGIPLLYNDTLTKTPFNRLNIGYHLTSLDSLVTFRLSKSTDDKLAAVAFIRDQIIPALGTKLKPYSIFIVDSVFTYSISYYGKTKVMLTTYQGLNTVVIGKIGQIRSMIPDSIKTYKRDIFKSILSGSLASQTSLLTNFYAVSAAYYNKAVYGPTLTSYYLPYLPEEAYGMLAPNGVTPSVYYVLPSQATDVSQYLNVMLVLSASDFAAKYGNYPLVMTKYALLKQALISLGFTFPQ</sequence>
<dbReference type="Proteomes" id="UP000268007">
    <property type="component" value="Unassembled WGS sequence"/>
</dbReference>
<dbReference type="OrthoDB" id="636744at2"/>
<evidence type="ECO:0000313" key="2">
    <source>
        <dbReference type="Proteomes" id="UP000268007"/>
    </source>
</evidence>
<evidence type="ECO:0000313" key="1">
    <source>
        <dbReference type="EMBL" id="RKR81857.1"/>
    </source>
</evidence>
<name>A0A495IYU9_9SPHI</name>
<comment type="caution">
    <text evidence="1">The sequence shown here is derived from an EMBL/GenBank/DDBJ whole genome shotgun (WGS) entry which is preliminary data.</text>
</comment>
<keyword evidence="2" id="KW-1185">Reference proteome</keyword>
<dbReference type="AlphaFoldDB" id="A0A495IYU9"/>